<dbReference type="Pfam" id="PF08032">
    <property type="entry name" value="SpoU_sub_bind"/>
    <property type="match status" value="1"/>
</dbReference>
<dbReference type="SUPFAM" id="SSF75217">
    <property type="entry name" value="alpha/beta knot"/>
    <property type="match status" value="1"/>
</dbReference>
<dbReference type="RefSeq" id="WP_012301347.1">
    <property type="nucleotide sequence ID" value="NC_010424.1"/>
</dbReference>
<comment type="similarity">
    <text evidence="1">Belongs to the class IV-like SAM-binding methyltransferase superfamily. RNA methyltransferase TrmH family.</text>
</comment>
<dbReference type="InterPro" id="IPR013123">
    <property type="entry name" value="SpoU_subst-bd"/>
</dbReference>
<dbReference type="InterPro" id="IPR004441">
    <property type="entry name" value="rRNA_MeTrfase_TrmH"/>
</dbReference>
<dbReference type="STRING" id="477974.Daud_0190"/>
<dbReference type="CDD" id="cd18103">
    <property type="entry name" value="SpoU-like_RlmB"/>
    <property type="match status" value="1"/>
</dbReference>
<evidence type="ECO:0000256" key="3">
    <source>
        <dbReference type="ARBA" id="ARBA00022679"/>
    </source>
</evidence>
<keyword evidence="2 5" id="KW-0489">Methyltransferase</keyword>
<dbReference type="InterPro" id="IPR029028">
    <property type="entry name" value="Alpha/beta_knot_MTases"/>
</dbReference>
<evidence type="ECO:0000256" key="1">
    <source>
        <dbReference type="ARBA" id="ARBA00007228"/>
    </source>
</evidence>
<dbReference type="InterPro" id="IPR001537">
    <property type="entry name" value="SpoU_MeTrfase"/>
</dbReference>
<dbReference type="PANTHER" id="PTHR46429">
    <property type="entry name" value="23S RRNA (GUANOSINE-2'-O-)-METHYLTRANSFERASE RLMB"/>
    <property type="match status" value="1"/>
</dbReference>
<proteinExistence type="inferred from homology"/>
<reference evidence="5 6" key="2">
    <citation type="journal article" date="2008" name="Science">
        <title>Environmental genomics reveals a single-species ecosystem deep within Earth.</title>
        <authorList>
            <person name="Chivian D."/>
            <person name="Brodie E.L."/>
            <person name="Alm E.J."/>
            <person name="Culley D.E."/>
            <person name="Dehal P.S."/>
            <person name="Desantis T.Z."/>
            <person name="Gihring T.M."/>
            <person name="Lapidus A."/>
            <person name="Lin L.H."/>
            <person name="Lowry S.R."/>
            <person name="Moser D.P."/>
            <person name="Richardson P.M."/>
            <person name="Southam G."/>
            <person name="Wanger G."/>
            <person name="Pratt L.M."/>
            <person name="Andersen G.L."/>
            <person name="Hazen T.C."/>
            <person name="Brockman F.J."/>
            <person name="Arkin A.P."/>
            <person name="Onstott T.C."/>
        </authorList>
    </citation>
    <scope>NUCLEOTIDE SEQUENCE [LARGE SCALE GENOMIC DNA]</scope>
    <source>
        <strain evidence="5 6">MP104C</strain>
    </source>
</reference>
<dbReference type="Proteomes" id="UP000008544">
    <property type="component" value="Chromosome"/>
</dbReference>
<dbReference type="PANTHER" id="PTHR46429:SF1">
    <property type="entry name" value="23S RRNA (GUANOSINE-2'-O-)-METHYLTRANSFERASE RLMB"/>
    <property type="match status" value="1"/>
</dbReference>
<dbReference type="Pfam" id="PF00588">
    <property type="entry name" value="SpoU_methylase"/>
    <property type="match status" value="1"/>
</dbReference>
<dbReference type="KEGG" id="dau:Daud_0190"/>
<dbReference type="eggNOG" id="COG0566">
    <property type="taxonomic scope" value="Bacteria"/>
</dbReference>
<keyword evidence="6" id="KW-1185">Reference proteome</keyword>
<evidence type="ECO:0000256" key="2">
    <source>
        <dbReference type="ARBA" id="ARBA00022603"/>
    </source>
</evidence>
<protein>
    <submittedName>
        <fullName evidence="5">RNA methyltransferase, TrmH family, group 3</fullName>
    </submittedName>
</protein>
<dbReference type="OrthoDB" id="9794400at2"/>
<dbReference type="InterPro" id="IPR029026">
    <property type="entry name" value="tRNA_m1G_MTases_N"/>
</dbReference>
<dbReference type="FunFam" id="3.40.1280.10:FF:000008">
    <property type="entry name" value="Group 3 RNA methyltransferase TrmH"/>
    <property type="match status" value="1"/>
</dbReference>
<organism evidence="5 6">
    <name type="scientific">Desulforudis audaxviator (strain MP104C)</name>
    <dbReference type="NCBI Taxonomy" id="477974"/>
    <lineage>
        <taxon>Bacteria</taxon>
        <taxon>Bacillati</taxon>
        <taxon>Bacillota</taxon>
        <taxon>Clostridia</taxon>
        <taxon>Thermoanaerobacterales</taxon>
        <taxon>Candidatus Desulforudaceae</taxon>
        <taxon>Candidatus Desulforudis</taxon>
    </lineage>
</organism>
<dbReference type="GO" id="GO:0006396">
    <property type="term" value="P:RNA processing"/>
    <property type="evidence" value="ECO:0007669"/>
    <property type="project" value="InterPro"/>
</dbReference>
<dbReference type="GO" id="GO:0008173">
    <property type="term" value="F:RNA methyltransferase activity"/>
    <property type="evidence" value="ECO:0007669"/>
    <property type="project" value="InterPro"/>
</dbReference>
<evidence type="ECO:0000313" key="5">
    <source>
        <dbReference type="EMBL" id="ACA58754.1"/>
    </source>
</evidence>
<dbReference type="AlphaFoldDB" id="B1I0T3"/>
<evidence type="ECO:0000259" key="4">
    <source>
        <dbReference type="SMART" id="SM00967"/>
    </source>
</evidence>
<name>B1I0T3_DESAP</name>
<feature type="domain" description="RNA 2-O ribose methyltransferase substrate binding" evidence="4">
    <location>
        <begin position="12"/>
        <end position="87"/>
    </location>
</feature>
<dbReference type="SMART" id="SM00967">
    <property type="entry name" value="SpoU_sub_bind"/>
    <property type="match status" value="1"/>
</dbReference>
<dbReference type="Gene3D" id="3.30.1330.30">
    <property type="match status" value="1"/>
</dbReference>
<evidence type="ECO:0000313" key="6">
    <source>
        <dbReference type="Proteomes" id="UP000008544"/>
    </source>
</evidence>
<dbReference type="InterPro" id="IPR029064">
    <property type="entry name" value="Ribosomal_eL30-like_sf"/>
</dbReference>
<dbReference type="Gene3D" id="3.40.1280.10">
    <property type="match status" value="1"/>
</dbReference>
<dbReference type="GO" id="GO:0005829">
    <property type="term" value="C:cytosol"/>
    <property type="evidence" value="ECO:0007669"/>
    <property type="project" value="TreeGrafter"/>
</dbReference>
<dbReference type="EMBL" id="CP000860">
    <property type="protein sequence ID" value="ACA58754.1"/>
    <property type="molecule type" value="Genomic_DNA"/>
</dbReference>
<gene>
    <name evidence="5" type="ordered locus">Daud_0190</name>
</gene>
<reference evidence="6" key="1">
    <citation type="submission" date="2007-10" db="EMBL/GenBank/DDBJ databases">
        <title>Complete sequence of chromosome of Desulforudis audaxviator MP104C.</title>
        <authorList>
            <person name="Copeland A."/>
            <person name="Lucas S."/>
            <person name="Lapidus A."/>
            <person name="Barry K."/>
            <person name="Glavina del Rio T."/>
            <person name="Dalin E."/>
            <person name="Tice H."/>
            <person name="Bruce D."/>
            <person name="Pitluck S."/>
            <person name="Lowry S.R."/>
            <person name="Larimer F."/>
            <person name="Land M.L."/>
            <person name="Hauser L."/>
            <person name="Kyrpides N."/>
            <person name="Ivanova N.N."/>
            <person name="Richardson P."/>
        </authorList>
    </citation>
    <scope>NUCLEOTIDE SEQUENCE [LARGE SCALE GENOMIC DNA]</scope>
    <source>
        <strain evidence="6">MP104C</strain>
    </source>
</reference>
<dbReference type="SUPFAM" id="SSF55315">
    <property type="entry name" value="L30e-like"/>
    <property type="match status" value="1"/>
</dbReference>
<keyword evidence="3 5" id="KW-0808">Transferase</keyword>
<sequence length="251" mass="26525">MRDSRDSEKQTVIYGRNPVREALRGGRTLHKILVVRGADPRLFRELRELARPGRIPVQVVERPLLDRLTDGGAHQGVAATVSVKDFATVEELLGTENPLIVVLNAIQDPRNLGAILRTAEAAGVDGAVVPSRRAAPLTPAAAKTAAGAVEYLPVARVTNIALTLREFKQKGLWVVGADPDGPVSYWDADLGGPLALVIGGEAGGLGRAVRAECDSLVRIPMSGRVGSLNASVAAALLIYEAVRQRRAGGSL</sequence>
<accession>B1I0T3</accession>
<dbReference type="GO" id="GO:0003723">
    <property type="term" value="F:RNA binding"/>
    <property type="evidence" value="ECO:0007669"/>
    <property type="project" value="InterPro"/>
</dbReference>
<dbReference type="HOGENOM" id="CLU_021322_0_1_9"/>
<dbReference type="GO" id="GO:0032259">
    <property type="term" value="P:methylation"/>
    <property type="evidence" value="ECO:0007669"/>
    <property type="project" value="UniProtKB-KW"/>
</dbReference>
<dbReference type="NCBIfam" id="TIGR00186">
    <property type="entry name" value="rRNA_methyl_3"/>
    <property type="match status" value="1"/>
</dbReference>